<gene>
    <name evidence="2" type="ORF">SAMN05444279_109114</name>
</gene>
<name>A0A1M4WRZ3_9RHOB</name>
<dbReference type="OrthoDB" id="6199047at2"/>
<proteinExistence type="predicted"/>
<dbReference type="RefSeq" id="WP_149775658.1">
    <property type="nucleotide sequence ID" value="NZ_FQVK01000009.1"/>
</dbReference>
<dbReference type="Proteomes" id="UP000325134">
    <property type="component" value="Unassembled WGS sequence"/>
</dbReference>
<sequence>MKNLLASAALSAFATIAPAQTIIFGAGYADFSDSLSVDQAIFSLEYQHRPFHQAERFSATWGAAISSDKDGDSHIGVGLVGTYTFGDRWFLEGSVMPGYYNESLALNDLGGSFQIRSLLGVGYTLDGGNAVSMAITHKSNASTQEKNPGVNALKLRYHLNF</sequence>
<dbReference type="EMBL" id="FQVK01000009">
    <property type="protein sequence ID" value="SHE83970.1"/>
    <property type="molecule type" value="Genomic_DNA"/>
</dbReference>
<evidence type="ECO:0000313" key="2">
    <source>
        <dbReference type="EMBL" id="SHE83970.1"/>
    </source>
</evidence>
<protein>
    <submittedName>
        <fullName evidence="2">Lipid A 3-O-deacylase (PagL)</fullName>
    </submittedName>
</protein>
<dbReference type="InterPro" id="IPR018550">
    <property type="entry name" value="Lipid-A_deacylase-rel"/>
</dbReference>
<dbReference type="Gene3D" id="2.40.160.20">
    <property type="match status" value="1"/>
</dbReference>
<dbReference type="AlphaFoldDB" id="A0A1M4WRZ3"/>
<evidence type="ECO:0000256" key="1">
    <source>
        <dbReference type="SAM" id="SignalP"/>
    </source>
</evidence>
<organism evidence="2 3">
    <name type="scientific">Ruegeria intermedia</name>
    <dbReference type="NCBI Taxonomy" id="996115"/>
    <lineage>
        <taxon>Bacteria</taxon>
        <taxon>Pseudomonadati</taxon>
        <taxon>Pseudomonadota</taxon>
        <taxon>Alphaproteobacteria</taxon>
        <taxon>Rhodobacterales</taxon>
        <taxon>Roseobacteraceae</taxon>
        <taxon>Ruegeria</taxon>
    </lineage>
</organism>
<accession>A0A1M4WRZ3</accession>
<evidence type="ECO:0000313" key="3">
    <source>
        <dbReference type="Proteomes" id="UP000325134"/>
    </source>
</evidence>
<reference evidence="2 3" key="1">
    <citation type="submission" date="2016-11" db="EMBL/GenBank/DDBJ databases">
        <authorList>
            <person name="Varghese N."/>
            <person name="Submissions S."/>
        </authorList>
    </citation>
    <scope>NUCLEOTIDE SEQUENCE [LARGE SCALE GENOMIC DNA]</scope>
    <source>
        <strain evidence="2 3">DSM 29341</strain>
    </source>
</reference>
<dbReference type="Pfam" id="PF09411">
    <property type="entry name" value="PagL"/>
    <property type="match status" value="1"/>
</dbReference>
<keyword evidence="3" id="KW-1185">Reference proteome</keyword>
<feature type="signal peptide" evidence="1">
    <location>
        <begin position="1"/>
        <end position="19"/>
    </location>
</feature>
<feature type="chain" id="PRO_5012228833" evidence="1">
    <location>
        <begin position="20"/>
        <end position="161"/>
    </location>
</feature>
<keyword evidence="1" id="KW-0732">Signal</keyword>